<sequence length="176" mass="19191">MLFFRRSALPSGGADPPAPGPDAPDEQIYAFCDAHPLDARCACLKPTQAVVDTGRDTRLPYYCWYAPCRRADALLPRALKKNIAGCNVSDCVISLGDVRVEDAVIRLTNACGSRLDSMAAERRFQTRYLNQHAFVPVADPALWLPLSLLALAALGVLPFALSRAPRTRSGQRSPRP</sequence>
<evidence type="ECO:0000256" key="1">
    <source>
        <dbReference type="SAM" id="MobiDB-lite"/>
    </source>
</evidence>
<accession>A0A0A7MES4</accession>
<dbReference type="Pfam" id="PF03003">
    <property type="entry name" value="Pox_G9-A16"/>
    <property type="match status" value="1"/>
</dbReference>
<keyword evidence="2" id="KW-0472">Membrane</keyword>
<feature type="transmembrane region" description="Helical" evidence="2">
    <location>
        <begin position="142"/>
        <end position="162"/>
    </location>
</feature>
<proteinExistence type="predicted"/>
<organism evidence="3 4">
    <name type="scientific">Parapoxvirus red deer/HL953</name>
    <dbReference type="NCBI Taxonomy" id="1579460"/>
    <lineage>
        <taxon>Viruses</taxon>
        <taxon>Varidnaviria</taxon>
        <taxon>Bamfordvirae</taxon>
        <taxon>Nucleocytoviricota</taxon>
        <taxon>Pokkesviricetes</taxon>
        <taxon>Chitovirales</taxon>
        <taxon>Poxviridae</taxon>
        <taxon>Chordopoxvirinae</taxon>
        <taxon>Parapoxvirus</taxon>
        <taxon>Parapoxvirus reddeerpox</taxon>
        <taxon>Red deerpox virus</taxon>
    </lineage>
</organism>
<name>A0A0A7MES4_9POXV</name>
<feature type="region of interest" description="Disordered" evidence="1">
    <location>
        <begin position="1"/>
        <end position="21"/>
    </location>
</feature>
<protein>
    <submittedName>
        <fullName evidence="3">Putative late membrane protein</fullName>
    </submittedName>
</protein>
<dbReference type="RefSeq" id="YP_009112794.1">
    <property type="nucleotide sequence ID" value="NC_025963.1"/>
</dbReference>
<dbReference type="GeneID" id="22647453"/>
<keyword evidence="4" id="KW-1185">Reference proteome</keyword>
<dbReference type="Proteomes" id="UP000107385">
    <property type="component" value="Segment"/>
</dbReference>
<evidence type="ECO:0000256" key="2">
    <source>
        <dbReference type="SAM" id="Phobius"/>
    </source>
</evidence>
<dbReference type="EMBL" id="KM502564">
    <property type="protein sequence ID" value="AIZ77306.1"/>
    <property type="molecule type" value="Genomic_DNA"/>
</dbReference>
<evidence type="ECO:0000313" key="3">
    <source>
        <dbReference type="EMBL" id="AIZ77306.1"/>
    </source>
</evidence>
<dbReference type="OrthoDB" id="14716at10239"/>
<keyword evidence="2" id="KW-1133">Transmembrane helix</keyword>
<reference evidence="3 4" key="1">
    <citation type="submission" date="2014-09" db="EMBL/GenBank/DDBJ databases">
        <title>Parapoxvirus (PPV) of red deer reveals sub-clinical infection and confirms a unique species.</title>
        <authorList>
            <person name="Friederichs S."/>
            <person name="Stefan K."/>
            <person name="Helmut B."/>
            <person name="Heike L."/>
            <person name="Mathias B."/>
        </authorList>
    </citation>
    <scope>NUCLEOTIDE SEQUENCE [LARGE SCALE GENOMIC DNA]</scope>
    <source>
        <strain evidence="3">HL953</strain>
    </source>
</reference>
<keyword evidence="2" id="KW-0812">Transmembrane</keyword>
<dbReference type="KEGG" id="vg:22647453"/>
<evidence type="ECO:0000313" key="4">
    <source>
        <dbReference type="Proteomes" id="UP000107385"/>
    </source>
</evidence>
<dbReference type="InterPro" id="IPR004251">
    <property type="entry name" value="Pox_virus_G9/A16"/>
</dbReference>